<name>A0A3S3R6R4_9SPHI</name>
<reference evidence="4 5" key="1">
    <citation type="submission" date="2018-06" db="EMBL/GenBank/DDBJ databases">
        <title>Pedobacter endophyticus sp. nov., an endophytic bacterium isolated from a leaf of Triticum aestivum.</title>
        <authorList>
            <person name="Zhang L."/>
        </authorList>
    </citation>
    <scope>NUCLEOTIDE SEQUENCE [LARGE SCALE GENOMIC DNA]</scope>
    <source>
        <strain evidence="4 5">CM134L-2</strain>
    </source>
</reference>
<gene>
    <name evidence="4" type="ORF">DPV69_07000</name>
</gene>
<dbReference type="GO" id="GO:0006302">
    <property type="term" value="P:double-strand break repair"/>
    <property type="evidence" value="ECO:0007669"/>
    <property type="project" value="InterPro"/>
</dbReference>
<dbReference type="InterPro" id="IPR038729">
    <property type="entry name" value="Rad50/SbcC_AAA"/>
</dbReference>
<dbReference type="Gene3D" id="3.40.50.300">
    <property type="entry name" value="P-loop containing nucleotide triphosphate hydrolases"/>
    <property type="match status" value="1"/>
</dbReference>
<dbReference type="PANTHER" id="PTHR43581">
    <property type="entry name" value="ATP/GTP PHOSPHATASE"/>
    <property type="match status" value="1"/>
</dbReference>
<sequence>MYISKVIIKNFKSFREPFCLNLNKGLNIIVGNNGTGKSTILEAIHLALSGLSNGRYFKNDLSEYFFNYDSVHEYLDSLDTNKPLPPPEISIEVFIGGNDLPFFEGDDNSTKRSECGICFKIALAEKFRGEYNDYVKDGGIAALPIEFYEVDWTTCARESITPRKIPIKSALIDSSSNRYKNGSDVYISHIIKNHLDEKDRNGLAHAHRRLQAAFIQDTSVVNVNNIINGLAKDEVNNKNIKLTVDLSSKDAWEASFLTSVEDIPFHHIGKGEQSIIKTKLALEHKKSKEANIILLEEPENHLSHSRLNQLIRNIHDKCSDKQILISTHSSFVANKLGLENLIIVENRKSVRLKDLPSTTQDFFEKIPGYDTLRLILCKKAILVEGDCDELLVQRAYMDSNGGRLPIQDQVDVISVGTSFLRFLQIAEKINKPVSVVTDNDGKPDAIQAKYADYLGVNSKPGIKICYDVNVDVGDLKIADKPFNYNTLEPKFLKSNGVENINRILGTKNKTEDQLHEYMKANKTDCALKIFETKEKLTFPQYILDAIEK</sequence>
<protein>
    <submittedName>
        <fullName evidence="4">ATP-dependent endonuclease</fullName>
    </submittedName>
</protein>
<dbReference type="InterPro" id="IPR027417">
    <property type="entry name" value="P-loop_NTPase"/>
</dbReference>
<dbReference type="PANTHER" id="PTHR43581:SF4">
    <property type="entry name" value="ATP_GTP PHOSPHATASE"/>
    <property type="match status" value="1"/>
</dbReference>
<evidence type="ECO:0000259" key="3">
    <source>
        <dbReference type="Pfam" id="PF20469"/>
    </source>
</evidence>
<dbReference type="InterPro" id="IPR041685">
    <property type="entry name" value="AAA_GajA/Old/RecF-like"/>
</dbReference>
<dbReference type="GO" id="GO:0016887">
    <property type="term" value="F:ATP hydrolysis activity"/>
    <property type="evidence" value="ECO:0007669"/>
    <property type="project" value="InterPro"/>
</dbReference>
<accession>A0A3S3R6R4</accession>
<dbReference type="EMBL" id="SAYW01000002">
    <property type="protein sequence ID" value="RWU08121.1"/>
    <property type="molecule type" value="Genomic_DNA"/>
</dbReference>
<keyword evidence="4" id="KW-0540">Nuclease</keyword>
<dbReference type="SUPFAM" id="SSF52540">
    <property type="entry name" value="P-loop containing nucleoside triphosphate hydrolases"/>
    <property type="match status" value="1"/>
</dbReference>
<dbReference type="Pfam" id="PF20469">
    <property type="entry name" value="OLD-like_TOPRIM"/>
    <property type="match status" value="1"/>
</dbReference>
<dbReference type="GO" id="GO:0004519">
    <property type="term" value="F:endonuclease activity"/>
    <property type="evidence" value="ECO:0007669"/>
    <property type="project" value="UniProtKB-KW"/>
</dbReference>
<proteinExistence type="predicted"/>
<keyword evidence="4" id="KW-0378">Hydrolase</keyword>
<dbReference type="GO" id="GO:0005524">
    <property type="term" value="F:ATP binding"/>
    <property type="evidence" value="ECO:0007669"/>
    <property type="project" value="InterPro"/>
</dbReference>
<keyword evidence="4" id="KW-0255">Endonuclease</keyword>
<evidence type="ECO:0000313" key="4">
    <source>
        <dbReference type="EMBL" id="RWU08121.1"/>
    </source>
</evidence>
<dbReference type="InterPro" id="IPR051396">
    <property type="entry name" value="Bact_Antivir_Def_Nuclease"/>
</dbReference>
<feature type="domain" description="Endonuclease GajA/Old nuclease/RecF-like AAA" evidence="1">
    <location>
        <begin position="182"/>
        <end position="333"/>
    </location>
</feature>
<evidence type="ECO:0000259" key="2">
    <source>
        <dbReference type="Pfam" id="PF13476"/>
    </source>
</evidence>
<dbReference type="Pfam" id="PF13175">
    <property type="entry name" value="AAA_15"/>
    <property type="match status" value="1"/>
</dbReference>
<dbReference type="Pfam" id="PF13476">
    <property type="entry name" value="AAA_23"/>
    <property type="match status" value="1"/>
</dbReference>
<feature type="domain" description="Rad50/SbcC-type AAA" evidence="2">
    <location>
        <begin position="5"/>
        <end position="69"/>
    </location>
</feature>
<keyword evidence="5" id="KW-1185">Reference proteome</keyword>
<dbReference type="RefSeq" id="WP_113646646.1">
    <property type="nucleotide sequence ID" value="NZ_QMHN01000002.1"/>
</dbReference>
<evidence type="ECO:0000313" key="5">
    <source>
        <dbReference type="Proteomes" id="UP000284120"/>
    </source>
</evidence>
<organism evidence="4 5">
    <name type="scientific">Pedobacter chitinilyticus</name>
    <dbReference type="NCBI Taxonomy" id="2233776"/>
    <lineage>
        <taxon>Bacteria</taxon>
        <taxon>Pseudomonadati</taxon>
        <taxon>Bacteroidota</taxon>
        <taxon>Sphingobacteriia</taxon>
        <taxon>Sphingobacteriales</taxon>
        <taxon>Sphingobacteriaceae</taxon>
        <taxon>Pedobacter</taxon>
    </lineage>
</organism>
<dbReference type="OrthoDB" id="9792800at2"/>
<dbReference type="AlphaFoldDB" id="A0A3S3R6R4"/>
<dbReference type="Proteomes" id="UP000284120">
    <property type="component" value="Unassembled WGS sequence"/>
</dbReference>
<comment type="caution">
    <text evidence="4">The sequence shown here is derived from an EMBL/GenBank/DDBJ whole genome shotgun (WGS) entry which is preliminary data.</text>
</comment>
<evidence type="ECO:0000259" key="1">
    <source>
        <dbReference type="Pfam" id="PF13175"/>
    </source>
</evidence>
<dbReference type="InterPro" id="IPR034139">
    <property type="entry name" value="TOPRIM_OLD"/>
</dbReference>
<feature type="domain" description="OLD protein-like TOPRIM" evidence="3">
    <location>
        <begin position="376"/>
        <end position="440"/>
    </location>
</feature>
<dbReference type="CDD" id="cd01026">
    <property type="entry name" value="TOPRIM_OLD"/>
    <property type="match status" value="1"/>
</dbReference>